<reference evidence="2 3" key="1">
    <citation type="submission" date="2022-04" db="EMBL/GenBank/DDBJ databases">
        <title>Spirosoma sp. strain RP8 genome sequencing and assembly.</title>
        <authorList>
            <person name="Jung Y."/>
        </authorList>
    </citation>
    <scope>NUCLEOTIDE SEQUENCE [LARGE SCALE GENOMIC DNA]</scope>
    <source>
        <strain evidence="2 3">RP8</strain>
    </source>
</reference>
<comment type="caution">
    <text evidence="2">The sequence shown here is derived from an EMBL/GenBank/DDBJ whole genome shotgun (WGS) entry which is preliminary data.</text>
</comment>
<accession>A0ABT0HPJ2</accession>
<sequence length="106" mass="11132">MRYYIPDPIDSYGGSSSKVPSVMDNDPRADEEIIDQQAGEQYPKAVEQTGKIAPDELADSIAYAIDGSGPGLTGDTPNVSGHKTITEGITGASLDEEEDALKGQSS</sequence>
<keyword evidence="3" id="KW-1185">Reference proteome</keyword>
<organism evidence="2 3">
    <name type="scientific">Spirosoma liriopis</name>
    <dbReference type="NCBI Taxonomy" id="2937440"/>
    <lineage>
        <taxon>Bacteria</taxon>
        <taxon>Pseudomonadati</taxon>
        <taxon>Bacteroidota</taxon>
        <taxon>Cytophagia</taxon>
        <taxon>Cytophagales</taxon>
        <taxon>Cytophagaceae</taxon>
        <taxon>Spirosoma</taxon>
    </lineage>
</organism>
<proteinExistence type="predicted"/>
<protein>
    <submittedName>
        <fullName evidence="2">Uncharacterized protein</fullName>
    </submittedName>
</protein>
<feature type="region of interest" description="Disordered" evidence="1">
    <location>
        <begin position="1"/>
        <end position="25"/>
    </location>
</feature>
<dbReference type="EMBL" id="JALPRF010000003">
    <property type="protein sequence ID" value="MCK8494100.1"/>
    <property type="molecule type" value="Genomic_DNA"/>
</dbReference>
<dbReference type="Proteomes" id="UP001202180">
    <property type="component" value="Unassembled WGS sequence"/>
</dbReference>
<evidence type="ECO:0000313" key="3">
    <source>
        <dbReference type="Proteomes" id="UP001202180"/>
    </source>
</evidence>
<name>A0ABT0HPJ2_9BACT</name>
<evidence type="ECO:0000256" key="1">
    <source>
        <dbReference type="SAM" id="MobiDB-lite"/>
    </source>
</evidence>
<evidence type="ECO:0000313" key="2">
    <source>
        <dbReference type="EMBL" id="MCK8494100.1"/>
    </source>
</evidence>
<gene>
    <name evidence="2" type="ORF">M0L20_19705</name>
</gene>
<dbReference type="RefSeq" id="WP_248478682.1">
    <property type="nucleotide sequence ID" value="NZ_JALPRF010000003.1"/>
</dbReference>